<feature type="active site" description="Proton acceptor" evidence="1">
    <location>
        <position position="194"/>
    </location>
</feature>
<evidence type="ECO:0000256" key="3">
    <source>
        <dbReference type="RuleBase" id="RU004508"/>
    </source>
</evidence>
<dbReference type="GO" id="GO:0030170">
    <property type="term" value="F:pyridoxal phosphate binding"/>
    <property type="evidence" value="ECO:0007669"/>
    <property type="project" value="TreeGrafter"/>
</dbReference>
<feature type="modified residue" description="N6-(pyridoxal phosphate)lysine" evidence="2">
    <location>
        <position position="194"/>
    </location>
</feature>
<dbReference type="PANTHER" id="PTHR30244">
    <property type="entry name" value="TRANSAMINASE"/>
    <property type="match status" value="1"/>
</dbReference>
<evidence type="ECO:0000313" key="4">
    <source>
        <dbReference type="EMBL" id="OGY86027.1"/>
    </source>
</evidence>
<accession>A0A1G2BCV9</accession>
<comment type="caution">
    <text evidence="4">The sequence shown here is derived from an EMBL/GenBank/DDBJ whole genome shotgun (WGS) entry which is preliminary data.</text>
</comment>
<dbReference type="GO" id="GO:0008483">
    <property type="term" value="F:transaminase activity"/>
    <property type="evidence" value="ECO:0007669"/>
    <property type="project" value="TreeGrafter"/>
</dbReference>
<evidence type="ECO:0000256" key="1">
    <source>
        <dbReference type="PIRSR" id="PIRSR000390-1"/>
    </source>
</evidence>
<dbReference type="PIRSF" id="PIRSF000390">
    <property type="entry name" value="PLP_StrS"/>
    <property type="match status" value="1"/>
</dbReference>
<dbReference type="Pfam" id="PF01041">
    <property type="entry name" value="DegT_DnrJ_EryC1"/>
    <property type="match status" value="2"/>
</dbReference>
<protein>
    <recommendedName>
        <fullName evidence="6">DegT/DnrJ/EryC1/StrS aminotransferase</fullName>
    </recommendedName>
</protein>
<dbReference type="InterPro" id="IPR015422">
    <property type="entry name" value="PyrdxlP-dep_Trfase_small"/>
</dbReference>
<evidence type="ECO:0000256" key="2">
    <source>
        <dbReference type="PIRSR" id="PIRSR000390-2"/>
    </source>
</evidence>
<comment type="similarity">
    <text evidence="3">Belongs to the DegT/DnrJ/EryC1 family.</text>
</comment>
<proteinExistence type="inferred from homology"/>
<dbReference type="InterPro" id="IPR015421">
    <property type="entry name" value="PyrdxlP-dep_Trfase_major"/>
</dbReference>
<dbReference type="AlphaFoldDB" id="A0A1G2BCV9"/>
<dbReference type="GO" id="GO:0000271">
    <property type="term" value="P:polysaccharide biosynthetic process"/>
    <property type="evidence" value="ECO:0007669"/>
    <property type="project" value="TreeGrafter"/>
</dbReference>
<evidence type="ECO:0008006" key="6">
    <source>
        <dbReference type="Google" id="ProtNLM"/>
    </source>
</evidence>
<dbReference type="InterPro" id="IPR015424">
    <property type="entry name" value="PyrdxlP-dep_Trfase"/>
</dbReference>
<dbReference type="PANTHER" id="PTHR30244:SF34">
    <property type="entry name" value="DTDP-4-AMINO-4,6-DIDEOXYGALACTOSE TRANSAMINASE"/>
    <property type="match status" value="1"/>
</dbReference>
<dbReference type="Gene3D" id="3.90.1150.10">
    <property type="entry name" value="Aspartate Aminotransferase, domain 1"/>
    <property type="match status" value="1"/>
</dbReference>
<reference evidence="4 5" key="1">
    <citation type="journal article" date="2016" name="Nat. Commun.">
        <title>Thousands of microbial genomes shed light on interconnected biogeochemical processes in an aquifer system.</title>
        <authorList>
            <person name="Anantharaman K."/>
            <person name="Brown C.T."/>
            <person name="Hug L.A."/>
            <person name="Sharon I."/>
            <person name="Castelle C.J."/>
            <person name="Probst A.J."/>
            <person name="Thomas B.C."/>
            <person name="Singh A."/>
            <person name="Wilkins M.J."/>
            <person name="Karaoz U."/>
            <person name="Brodie E.L."/>
            <person name="Williams K.H."/>
            <person name="Hubbard S.S."/>
            <person name="Banfield J.F."/>
        </authorList>
    </citation>
    <scope>NUCLEOTIDE SEQUENCE [LARGE SCALE GENOMIC DNA]</scope>
</reference>
<dbReference type="Proteomes" id="UP000176420">
    <property type="component" value="Unassembled WGS sequence"/>
</dbReference>
<dbReference type="EMBL" id="MHKI01000026">
    <property type="protein sequence ID" value="OGY86027.1"/>
    <property type="molecule type" value="Genomic_DNA"/>
</dbReference>
<name>A0A1G2BCV9_9BACT</name>
<gene>
    <name evidence="4" type="ORF">A2319_00460</name>
</gene>
<dbReference type="Gene3D" id="3.40.640.10">
    <property type="entry name" value="Type I PLP-dependent aspartate aminotransferase-like (Major domain)"/>
    <property type="match status" value="1"/>
</dbReference>
<evidence type="ECO:0000313" key="5">
    <source>
        <dbReference type="Proteomes" id="UP000176420"/>
    </source>
</evidence>
<sequence length="423" mass="48585">MRKRFFQKPISCELSPNMRWPQIFLILNYLFNPKFFGHWKKGEKIKLLENAFKDKFNSLAAFSFDSGRTALGVILQALELKNGDEVALQAFTCVVVPNSIKAAYGLPVYLDIDKSYNLDVQKLEETLQTHHNLKAVIVQHTFGLVAEIEKISQLCKKHHLYLIEDCAHALGATYDNKLVGTFGDVAMFSFGRDKVISAVSGGLVIVNNSQLIAKIEKIYKNTKHHSVFWIWQHLNHPLFFSIGKWLYYFFSLGKIIIELSKKLKLWPLVLQKQEKQGQAPQAYLLPNVLADLAWEQFKNLEKLNLHRKSLAKSYLFALSRLAGIKLPKILQNSRPIFLRFSFTLENREKVVKHARQAGLFLGNWYHQVIDPSGSVKAMVNYKDGSCPRAEKIAEKIVNLPTHINISNRELKKVINFFQEEIKS</sequence>
<keyword evidence="2 3" id="KW-0663">Pyridoxal phosphate</keyword>
<dbReference type="SUPFAM" id="SSF53383">
    <property type="entry name" value="PLP-dependent transferases"/>
    <property type="match status" value="1"/>
</dbReference>
<organism evidence="4 5">
    <name type="scientific">Candidatus Kerfeldbacteria bacterium RIFOXYB2_FULL_38_14</name>
    <dbReference type="NCBI Taxonomy" id="1798547"/>
    <lineage>
        <taxon>Bacteria</taxon>
        <taxon>Candidatus Kerfeldiibacteriota</taxon>
    </lineage>
</organism>
<dbReference type="InterPro" id="IPR000653">
    <property type="entry name" value="DegT/StrS_aminotransferase"/>
</dbReference>